<keyword evidence="10" id="KW-0007">Acetylation</keyword>
<dbReference type="GO" id="GO:0006120">
    <property type="term" value="P:mitochondrial electron transport, NADH to ubiquinone"/>
    <property type="evidence" value="ECO:0007669"/>
    <property type="project" value="TreeGrafter"/>
</dbReference>
<keyword evidence="7" id="KW-0679">Respiratory chain</keyword>
<dbReference type="AlphaFoldDB" id="A0A8C7JHL8"/>
<comment type="function">
    <text evidence="1">Accessory subunit of the mitochondrial membrane respiratory chain NADH dehydrogenase (Complex I), that is believed not to be involved in catalysis. Complex I functions in the transfer of electrons from NADH to the respiratory chain. The immediate electron acceptor for the enzyme is believed to be ubiquinone.</text>
</comment>
<keyword evidence="9" id="KW-0249">Electron transport</keyword>
<reference evidence="15" key="1">
    <citation type="submission" date="2025-08" db="UniProtKB">
        <authorList>
            <consortium name="Ensembl"/>
        </authorList>
    </citation>
    <scope>IDENTIFICATION</scope>
</reference>
<proteinExistence type="inferred from homology"/>
<keyword evidence="16" id="KW-1185">Reference proteome</keyword>
<evidence type="ECO:0000256" key="11">
    <source>
        <dbReference type="ARBA" id="ARBA00023128"/>
    </source>
</evidence>
<dbReference type="InterPro" id="IPR009947">
    <property type="entry name" value="NDUA7"/>
</dbReference>
<evidence type="ECO:0000256" key="5">
    <source>
        <dbReference type="ARBA" id="ARBA00016383"/>
    </source>
</evidence>
<organism evidence="15 16">
    <name type="scientific">Oncorhynchus kisutch</name>
    <name type="common">Coho salmon</name>
    <name type="synonym">Salmo kisutch</name>
    <dbReference type="NCBI Taxonomy" id="8019"/>
    <lineage>
        <taxon>Eukaryota</taxon>
        <taxon>Metazoa</taxon>
        <taxon>Chordata</taxon>
        <taxon>Craniata</taxon>
        <taxon>Vertebrata</taxon>
        <taxon>Euteleostomi</taxon>
        <taxon>Actinopterygii</taxon>
        <taxon>Neopterygii</taxon>
        <taxon>Teleostei</taxon>
        <taxon>Protacanthopterygii</taxon>
        <taxon>Salmoniformes</taxon>
        <taxon>Salmonidae</taxon>
        <taxon>Salmoninae</taxon>
        <taxon>Oncorhynchus</taxon>
    </lineage>
</organism>
<evidence type="ECO:0000256" key="1">
    <source>
        <dbReference type="ARBA" id="ARBA00003195"/>
    </source>
</evidence>
<reference evidence="15" key="2">
    <citation type="submission" date="2025-09" db="UniProtKB">
        <authorList>
            <consortium name="Ensembl"/>
        </authorList>
    </citation>
    <scope>IDENTIFICATION</scope>
</reference>
<name>A0A8C7JHL8_ONCKI</name>
<evidence type="ECO:0000256" key="13">
    <source>
        <dbReference type="ARBA" id="ARBA00030360"/>
    </source>
</evidence>
<keyword evidence="8" id="KW-0999">Mitochondrion inner membrane</keyword>
<keyword evidence="11" id="KW-0496">Mitochondrion</keyword>
<dbReference type="PANTHER" id="PTHR12485">
    <property type="entry name" value="NADH-UBIQUINONE OXIDOREDUCTASE SUBUNIT B"/>
    <property type="match status" value="1"/>
</dbReference>
<accession>A0A8C7JHL8</accession>
<evidence type="ECO:0000256" key="3">
    <source>
        <dbReference type="ARBA" id="ARBA00005482"/>
    </source>
</evidence>
<evidence type="ECO:0000313" key="15">
    <source>
        <dbReference type="Ensembl" id="ENSOKIP00005087445.1"/>
    </source>
</evidence>
<dbReference type="Proteomes" id="UP000694557">
    <property type="component" value="Unassembled WGS sequence"/>
</dbReference>
<evidence type="ECO:0000256" key="2">
    <source>
        <dbReference type="ARBA" id="ARBA00004443"/>
    </source>
</evidence>
<evidence type="ECO:0000256" key="4">
    <source>
        <dbReference type="ARBA" id="ARBA00011533"/>
    </source>
</evidence>
<protein>
    <recommendedName>
        <fullName evidence="5">NADH dehydrogenase [ubiquinone] 1 alpha subcomplex subunit 7</fullName>
    </recommendedName>
    <alternativeName>
        <fullName evidence="14">Complex I-B14.5a</fullName>
    </alternativeName>
    <alternativeName>
        <fullName evidence="13">NADH-ubiquinone oxidoreductase subunit B14.5a</fullName>
    </alternativeName>
</protein>
<evidence type="ECO:0000256" key="6">
    <source>
        <dbReference type="ARBA" id="ARBA00022448"/>
    </source>
</evidence>
<evidence type="ECO:0000256" key="12">
    <source>
        <dbReference type="ARBA" id="ARBA00023136"/>
    </source>
</evidence>
<evidence type="ECO:0000256" key="7">
    <source>
        <dbReference type="ARBA" id="ARBA00022660"/>
    </source>
</evidence>
<dbReference type="Ensembl" id="ENSOKIT00005093511.1">
    <property type="protein sequence ID" value="ENSOKIP00005087445.1"/>
    <property type="gene ID" value="ENSOKIG00005038164.1"/>
</dbReference>
<dbReference type="GO" id="GO:0005743">
    <property type="term" value="C:mitochondrial inner membrane"/>
    <property type="evidence" value="ECO:0007669"/>
    <property type="project" value="UniProtKB-SubCell"/>
</dbReference>
<keyword evidence="6" id="KW-0813">Transport</keyword>
<evidence type="ECO:0000256" key="14">
    <source>
        <dbReference type="ARBA" id="ARBA00033401"/>
    </source>
</evidence>
<keyword evidence="12" id="KW-0472">Membrane</keyword>
<dbReference type="GeneTree" id="ENSGT00940000175596"/>
<dbReference type="Pfam" id="PF07347">
    <property type="entry name" value="CI-B14_5a"/>
    <property type="match status" value="1"/>
</dbReference>
<comment type="similarity">
    <text evidence="3">Belongs to the complex I NDUFA7 subunit family.</text>
</comment>
<evidence type="ECO:0000313" key="16">
    <source>
        <dbReference type="Proteomes" id="UP000694557"/>
    </source>
</evidence>
<sequence>MPIDGVCTLCKCHNLCYNLFCRTLPPPKLPVGPNHKFAFNYYNGRDGCRESAPAMVVMSCQKALTACQVLEVPAKRPVTPGNVLSELTLSTDQPYL</sequence>
<evidence type="ECO:0000256" key="9">
    <source>
        <dbReference type="ARBA" id="ARBA00022982"/>
    </source>
</evidence>
<comment type="subcellular location">
    <subcellularLocation>
        <location evidence="2">Mitochondrion inner membrane</location>
        <topology evidence="2">Peripheral membrane protein</topology>
        <orientation evidence="2">Matrix side</orientation>
    </subcellularLocation>
</comment>
<dbReference type="PANTHER" id="PTHR12485:SF1">
    <property type="entry name" value="NADH DEHYDROGENASE [UBIQUINONE] 1 ALPHA SUBCOMPLEX SUBUNIT 7"/>
    <property type="match status" value="1"/>
</dbReference>
<comment type="subunit">
    <text evidence="4">Complex I is composed of 45 different subunits.</text>
</comment>
<evidence type="ECO:0000256" key="10">
    <source>
        <dbReference type="ARBA" id="ARBA00022990"/>
    </source>
</evidence>
<evidence type="ECO:0000256" key="8">
    <source>
        <dbReference type="ARBA" id="ARBA00022792"/>
    </source>
</evidence>